<keyword evidence="3" id="KW-1185">Reference proteome</keyword>
<evidence type="ECO:0000313" key="3">
    <source>
        <dbReference type="Proteomes" id="UP001595973"/>
    </source>
</evidence>
<sequence length="149" mass="15873">MAGRIFQTAALRILVVVLGGSLPALAAANDVPRMPDGKVDVDAVMSSFHAGMGLTRDGPAGDIDGEFLGEPFHAQYEPSADPLTYVWSIQSEGLSEEAVYLAAVLLAGLICDRDHHRPVQVNWSDTSVKIGGGWRVLSTCSREQPKIGN</sequence>
<dbReference type="RefSeq" id="WP_380716078.1">
    <property type="nucleotide sequence ID" value="NZ_JBHSGI010000002.1"/>
</dbReference>
<evidence type="ECO:0000256" key="1">
    <source>
        <dbReference type="SAM" id="SignalP"/>
    </source>
</evidence>
<reference evidence="3" key="1">
    <citation type="journal article" date="2019" name="Int. J. Syst. Evol. Microbiol.">
        <title>The Global Catalogue of Microorganisms (GCM) 10K type strain sequencing project: providing services to taxonomists for standard genome sequencing and annotation.</title>
        <authorList>
            <consortium name="The Broad Institute Genomics Platform"/>
            <consortium name="The Broad Institute Genome Sequencing Center for Infectious Disease"/>
            <person name="Wu L."/>
            <person name="Ma J."/>
        </authorList>
    </citation>
    <scope>NUCLEOTIDE SEQUENCE [LARGE SCALE GENOMIC DNA]</scope>
    <source>
        <strain evidence="3">CGMCC 4.7283</strain>
    </source>
</reference>
<name>A0ABV9KCX6_9RHOB</name>
<gene>
    <name evidence="2" type="ORF">ACFO5X_04700</name>
</gene>
<organism evidence="2 3">
    <name type="scientific">Seohaeicola nanhaiensis</name>
    <dbReference type="NCBI Taxonomy" id="1387282"/>
    <lineage>
        <taxon>Bacteria</taxon>
        <taxon>Pseudomonadati</taxon>
        <taxon>Pseudomonadota</taxon>
        <taxon>Alphaproteobacteria</taxon>
        <taxon>Rhodobacterales</taxon>
        <taxon>Roseobacteraceae</taxon>
        <taxon>Seohaeicola</taxon>
    </lineage>
</organism>
<accession>A0ABV9KCX6</accession>
<dbReference type="EMBL" id="JBHSGI010000002">
    <property type="protein sequence ID" value="MFC4667843.1"/>
    <property type="molecule type" value="Genomic_DNA"/>
</dbReference>
<proteinExistence type="predicted"/>
<evidence type="ECO:0000313" key="2">
    <source>
        <dbReference type="EMBL" id="MFC4667843.1"/>
    </source>
</evidence>
<comment type="caution">
    <text evidence="2">The sequence shown here is derived from an EMBL/GenBank/DDBJ whole genome shotgun (WGS) entry which is preliminary data.</text>
</comment>
<feature type="chain" id="PRO_5045849456" evidence="1">
    <location>
        <begin position="27"/>
        <end position="149"/>
    </location>
</feature>
<feature type="signal peptide" evidence="1">
    <location>
        <begin position="1"/>
        <end position="26"/>
    </location>
</feature>
<keyword evidence="1" id="KW-0732">Signal</keyword>
<protein>
    <submittedName>
        <fullName evidence="2">Uncharacterized protein</fullName>
    </submittedName>
</protein>
<dbReference type="Proteomes" id="UP001595973">
    <property type="component" value="Unassembled WGS sequence"/>
</dbReference>